<feature type="transmembrane region" description="Helical" evidence="5">
    <location>
        <begin position="7"/>
        <end position="31"/>
    </location>
</feature>
<dbReference type="Gene3D" id="1.10.8.500">
    <property type="entry name" value="HAMP domain in histidine kinase"/>
    <property type="match status" value="1"/>
</dbReference>
<dbReference type="EMBL" id="JAXCLX010000002">
    <property type="protein sequence ID" value="MDY0873276.1"/>
    <property type="molecule type" value="Genomic_DNA"/>
</dbReference>
<keyword evidence="1 3" id="KW-0807">Transducer</keyword>
<sequence length="532" mass="56360">MKISTRLLLHGLANIVVATGLMAVVVLYVVYQGSMRQLAEVNGAARQHIVNVLSDTTMPTDADLAKLAGEIGGDISVWRDGKFLATSVTEPTVRADLEALLNATETAAELARNPAYEVPPTLDLPLSDIHLTSVFRKGNDIVALSRDSDVFLGTFIDLLVAFSILGVGGAILSGLGLFWSVRHSLRPLLLLSDSMTALAQDRLQVDVPARDRHDEVGLMARAVQVFKEMALKRHQMEAEQNQLREQASSERRNAMLTLASRLEGEVQQAVGGLRSAAGQLGETAATLDRSARVAANQAQDATEAVVEAEAGAQQVAASADELANAITAITENVEGARNRVQKTVSVADHTNNTVSQLHVAAQQIGEIVTLISEIAGSTNLLALNATIEAARAGEAGKGFSVVASEVKSLANQTARATEDITRQIGDIRRSAEESAQAIGAIQASMHETSAATSSITEAVERQEASTQNMAGSIRHMVDGTKRVSGSITDVRAIVGETSGVARQMLDMAADMEKKVQVLDAAVRQVLTELRAG</sequence>
<feature type="domain" description="HAMP" evidence="7">
    <location>
        <begin position="182"/>
        <end position="235"/>
    </location>
</feature>
<comment type="caution">
    <text evidence="8">The sequence shown here is derived from an EMBL/GenBank/DDBJ whole genome shotgun (WGS) entry which is preliminary data.</text>
</comment>
<evidence type="ECO:0000313" key="8">
    <source>
        <dbReference type="EMBL" id="MDY0873276.1"/>
    </source>
</evidence>
<evidence type="ECO:0000313" key="9">
    <source>
        <dbReference type="Proteomes" id="UP001271769"/>
    </source>
</evidence>
<keyword evidence="9" id="KW-1185">Reference proteome</keyword>
<feature type="coiled-coil region" evidence="4">
    <location>
        <begin position="226"/>
        <end position="253"/>
    </location>
</feature>
<dbReference type="SMART" id="SM00283">
    <property type="entry name" value="MA"/>
    <property type="match status" value="1"/>
</dbReference>
<dbReference type="PROSITE" id="PS50885">
    <property type="entry name" value="HAMP"/>
    <property type="match status" value="1"/>
</dbReference>
<protein>
    <submittedName>
        <fullName evidence="8">Methyl-accepting chemotaxis protein</fullName>
    </submittedName>
</protein>
<accession>A0ABU5E0Z8</accession>
<dbReference type="Proteomes" id="UP001271769">
    <property type="component" value="Unassembled WGS sequence"/>
</dbReference>
<keyword evidence="4" id="KW-0175">Coiled coil</keyword>
<dbReference type="InterPro" id="IPR004089">
    <property type="entry name" value="MCPsignal_dom"/>
</dbReference>
<evidence type="ECO:0000259" key="7">
    <source>
        <dbReference type="PROSITE" id="PS50885"/>
    </source>
</evidence>
<dbReference type="Gene3D" id="1.10.287.950">
    <property type="entry name" value="Methyl-accepting chemotaxis protein"/>
    <property type="match status" value="1"/>
</dbReference>
<feature type="domain" description="Methyl-accepting transducer" evidence="6">
    <location>
        <begin position="269"/>
        <end position="498"/>
    </location>
</feature>
<evidence type="ECO:0000256" key="2">
    <source>
        <dbReference type="ARBA" id="ARBA00029447"/>
    </source>
</evidence>
<proteinExistence type="inferred from homology"/>
<name>A0ABU5E0Z8_9PROT</name>
<evidence type="ECO:0000256" key="4">
    <source>
        <dbReference type="SAM" id="Coils"/>
    </source>
</evidence>
<reference evidence="8 9" key="1">
    <citation type="journal article" date="2013" name="Antonie Van Leeuwenhoek">
        <title>Dongia rigui sp. nov., isolated from freshwater of a large wetland in Korea.</title>
        <authorList>
            <person name="Baik K.S."/>
            <person name="Hwang Y.M."/>
            <person name="Choi J.S."/>
            <person name="Kwon J."/>
            <person name="Seong C.N."/>
        </authorList>
    </citation>
    <scope>NUCLEOTIDE SEQUENCE [LARGE SCALE GENOMIC DNA]</scope>
    <source>
        <strain evidence="8 9">04SU4-P</strain>
    </source>
</reference>
<dbReference type="PANTHER" id="PTHR32089:SF112">
    <property type="entry name" value="LYSOZYME-LIKE PROTEIN-RELATED"/>
    <property type="match status" value="1"/>
</dbReference>
<feature type="transmembrane region" description="Helical" evidence="5">
    <location>
        <begin position="158"/>
        <end position="181"/>
    </location>
</feature>
<organism evidence="8 9">
    <name type="scientific">Dongia rigui</name>
    <dbReference type="NCBI Taxonomy" id="940149"/>
    <lineage>
        <taxon>Bacteria</taxon>
        <taxon>Pseudomonadati</taxon>
        <taxon>Pseudomonadota</taxon>
        <taxon>Alphaproteobacteria</taxon>
        <taxon>Rhodospirillales</taxon>
        <taxon>Dongiaceae</taxon>
        <taxon>Dongia</taxon>
    </lineage>
</organism>
<dbReference type="SUPFAM" id="SSF58104">
    <property type="entry name" value="Methyl-accepting chemotaxis protein (MCP) signaling domain"/>
    <property type="match status" value="1"/>
</dbReference>
<dbReference type="PROSITE" id="PS50111">
    <property type="entry name" value="CHEMOTAXIS_TRANSDUC_2"/>
    <property type="match status" value="1"/>
</dbReference>
<dbReference type="InterPro" id="IPR003660">
    <property type="entry name" value="HAMP_dom"/>
</dbReference>
<evidence type="ECO:0000259" key="6">
    <source>
        <dbReference type="PROSITE" id="PS50111"/>
    </source>
</evidence>
<dbReference type="Pfam" id="PF00672">
    <property type="entry name" value="HAMP"/>
    <property type="match status" value="1"/>
</dbReference>
<evidence type="ECO:0000256" key="3">
    <source>
        <dbReference type="PROSITE-ProRule" id="PRU00284"/>
    </source>
</evidence>
<dbReference type="CDD" id="cd06225">
    <property type="entry name" value="HAMP"/>
    <property type="match status" value="1"/>
</dbReference>
<dbReference type="RefSeq" id="WP_320501734.1">
    <property type="nucleotide sequence ID" value="NZ_JAXCLX010000002.1"/>
</dbReference>
<dbReference type="Pfam" id="PF00015">
    <property type="entry name" value="MCPsignal"/>
    <property type="match status" value="1"/>
</dbReference>
<dbReference type="SMART" id="SM00304">
    <property type="entry name" value="HAMP"/>
    <property type="match status" value="2"/>
</dbReference>
<dbReference type="PANTHER" id="PTHR32089">
    <property type="entry name" value="METHYL-ACCEPTING CHEMOTAXIS PROTEIN MCPB"/>
    <property type="match status" value="1"/>
</dbReference>
<evidence type="ECO:0000256" key="1">
    <source>
        <dbReference type="ARBA" id="ARBA00023224"/>
    </source>
</evidence>
<keyword evidence="5" id="KW-0812">Transmembrane</keyword>
<dbReference type="PRINTS" id="PR00260">
    <property type="entry name" value="CHEMTRNSDUCR"/>
</dbReference>
<dbReference type="InterPro" id="IPR004090">
    <property type="entry name" value="Chemotax_Me-accpt_rcpt"/>
</dbReference>
<keyword evidence="5" id="KW-1133">Transmembrane helix</keyword>
<comment type="similarity">
    <text evidence="2">Belongs to the methyl-accepting chemotaxis (MCP) protein family.</text>
</comment>
<keyword evidence="5" id="KW-0472">Membrane</keyword>
<gene>
    <name evidence="8" type="ORF">SMD31_15145</name>
</gene>
<evidence type="ECO:0000256" key="5">
    <source>
        <dbReference type="SAM" id="Phobius"/>
    </source>
</evidence>